<dbReference type="Gene3D" id="2.40.170.20">
    <property type="entry name" value="TonB-dependent receptor, beta-barrel domain"/>
    <property type="match status" value="1"/>
</dbReference>
<dbReference type="Pfam" id="PF07715">
    <property type="entry name" value="Plug"/>
    <property type="match status" value="1"/>
</dbReference>
<dbReference type="InterPro" id="IPR039426">
    <property type="entry name" value="TonB-dep_rcpt-like"/>
</dbReference>
<evidence type="ECO:0000256" key="2">
    <source>
        <dbReference type="ARBA" id="ARBA00022448"/>
    </source>
</evidence>
<evidence type="ECO:0000256" key="7">
    <source>
        <dbReference type="ARBA" id="ARBA00023237"/>
    </source>
</evidence>
<evidence type="ECO:0000256" key="4">
    <source>
        <dbReference type="ARBA" id="ARBA00022692"/>
    </source>
</evidence>
<dbReference type="GO" id="GO:0009279">
    <property type="term" value="C:cell outer membrane"/>
    <property type="evidence" value="ECO:0007669"/>
    <property type="project" value="UniProtKB-SubCell"/>
</dbReference>
<comment type="similarity">
    <text evidence="8 9">Belongs to the TonB-dependent receptor family.</text>
</comment>
<dbReference type="InterPro" id="IPR012910">
    <property type="entry name" value="Plug_dom"/>
</dbReference>
<reference evidence="12 13" key="1">
    <citation type="submission" date="2016-10" db="EMBL/GenBank/DDBJ databases">
        <authorList>
            <person name="de Groot N.N."/>
        </authorList>
    </citation>
    <scope>NUCLEOTIDE SEQUENCE [LARGE SCALE GENOMIC DNA]</scope>
    <source>
        <strain evidence="12 13">CGMCC 1.9167</strain>
    </source>
</reference>
<dbReference type="InterPro" id="IPR000531">
    <property type="entry name" value="Beta-barrel_TonB"/>
</dbReference>
<keyword evidence="4 8" id="KW-0812">Transmembrane</keyword>
<evidence type="ECO:0000259" key="10">
    <source>
        <dbReference type="Pfam" id="PF00593"/>
    </source>
</evidence>
<dbReference type="EMBL" id="FOYW01000001">
    <property type="protein sequence ID" value="SFR44127.1"/>
    <property type="molecule type" value="Genomic_DNA"/>
</dbReference>
<protein>
    <submittedName>
        <fullName evidence="12">Iron complex outermembrane recepter protein</fullName>
    </submittedName>
</protein>
<organism evidence="12 13">
    <name type="scientific">Marinobacter daqiaonensis</name>
    <dbReference type="NCBI Taxonomy" id="650891"/>
    <lineage>
        <taxon>Bacteria</taxon>
        <taxon>Pseudomonadati</taxon>
        <taxon>Pseudomonadota</taxon>
        <taxon>Gammaproteobacteria</taxon>
        <taxon>Pseudomonadales</taxon>
        <taxon>Marinobacteraceae</taxon>
        <taxon>Marinobacter</taxon>
    </lineage>
</organism>
<feature type="domain" description="TonB-dependent receptor-like beta-barrel" evidence="10">
    <location>
        <begin position="317"/>
        <end position="693"/>
    </location>
</feature>
<keyword evidence="3 8" id="KW-1134">Transmembrane beta strand</keyword>
<dbReference type="InterPro" id="IPR037066">
    <property type="entry name" value="Plug_dom_sf"/>
</dbReference>
<evidence type="ECO:0000256" key="1">
    <source>
        <dbReference type="ARBA" id="ARBA00004571"/>
    </source>
</evidence>
<keyword evidence="13" id="KW-1185">Reference proteome</keyword>
<gene>
    <name evidence="12" type="ORF">SAMN05216203_0347</name>
</gene>
<keyword evidence="2 8" id="KW-0813">Transport</keyword>
<keyword evidence="5 9" id="KW-0798">TonB box</keyword>
<dbReference type="Pfam" id="PF00593">
    <property type="entry name" value="TonB_dep_Rec_b-barrel"/>
    <property type="match status" value="1"/>
</dbReference>
<name>A0A1I6GQ13_9GAMM</name>
<dbReference type="PROSITE" id="PS52016">
    <property type="entry name" value="TONB_DEPENDENT_REC_3"/>
    <property type="match status" value="1"/>
</dbReference>
<keyword evidence="7 8" id="KW-0998">Cell outer membrane</keyword>
<accession>A0A1I6GQ13</accession>
<dbReference type="InterPro" id="IPR036942">
    <property type="entry name" value="Beta-barrel_TonB_sf"/>
</dbReference>
<evidence type="ECO:0000259" key="11">
    <source>
        <dbReference type="Pfam" id="PF07715"/>
    </source>
</evidence>
<dbReference type="GO" id="GO:0044718">
    <property type="term" value="P:siderophore transmembrane transport"/>
    <property type="evidence" value="ECO:0007669"/>
    <property type="project" value="TreeGrafter"/>
</dbReference>
<keyword evidence="6 8" id="KW-0472">Membrane</keyword>
<evidence type="ECO:0000313" key="12">
    <source>
        <dbReference type="EMBL" id="SFR44127.1"/>
    </source>
</evidence>
<evidence type="ECO:0000256" key="6">
    <source>
        <dbReference type="ARBA" id="ARBA00023136"/>
    </source>
</evidence>
<sequence length="738" mass="82407">MKVKGMNSLRSAIFGVTGRGFALRVSQKLCPGLLVAVSTIVIVPVAAGNDGNANQRPADVVTNNDMHLWGPVGPDAAGLADLPQVLTTARLKQPKSRVPGSTTVISGEQIRDLGLLTLADVFRLVPGMTVAAVGSNQPVVSYHGTVAYEQRRLQVLIDGRTGYQPSLADVDWNAMPVPLELIDRIEISRGPNAASYGINAFLASINIITLTPETTAGTRLHAQAGDVGHRRYTGYHGHNDEQYSWRVTWEHRESSGFDYQYDGDVNPPRQIPIRDGYEFNHFLYDGIVLLSPGYDLVLRAGVTDGIDQDDPLKLGRDFGIQGKPDARVDDYYLQAQLNISDLGSHQVQVQSSFQRYNRRQDWISCVPLLPGQPDICARLNHDVKQQRLEMELQDTWEISPDFRLVSGLGYRDDAYVSETFFGGDGNIYQSRVFANLEYSPFELVTFNAGANWEYSSLMKDSFLSPRLAANLHLTDNQTLRFVYSEAVRTPDALEQRADWAYTPANVSPGIYDFLEGSRIDAELDASIPADLSDYYAVAGGGLEEERIISREISYYGQFRLGGGILSTEVRYFHDHLRNLVSGFISVENFDLGNRVALDQQGVELETALDYGNTQLRLSYGYMDQDSEYRGSPELSPAQQQRQIDLESRLTVRHSGSLAWIQRYASDWSSAVAWYVADEFRSGPYQRADLRLAKTVHGAGLSYDIALILHHYLNDNPLLSRDNNYRNRNQFFVEAGVRF</sequence>
<dbReference type="Gene3D" id="2.170.130.10">
    <property type="entry name" value="TonB-dependent receptor, plug domain"/>
    <property type="match status" value="1"/>
</dbReference>
<evidence type="ECO:0000256" key="8">
    <source>
        <dbReference type="PROSITE-ProRule" id="PRU01360"/>
    </source>
</evidence>
<proteinExistence type="inferred from homology"/>
<dbReference type="GO" id="GO:0015344">
    <property type="term" value="F:siderophore uptake transmembrane transporter activity"/>
    <property type="evidence" value="ECO:0007669"/>
    <property type="project" value="TreeGrafter"/>
</dbReference>
<evidence type="ECO:0000256" key="5">
    <source>
        <dbReference type="ARBA" id="ARBA00023077"/>
    </source>
</evidence>
<dbReference type="PANTHER" id="PTHR30069:SF27">
    <property type="entry name" value="BLL4766 PROTEIN"/>
    <property type="match status" value="1"/>
</dbReference>
<dbReference type="Proteomes" id="UP000198644">
    <property type="component" value="Unassembled WGS sequence"/>
</dbReference>
<dbReference type="STRING" id="650891.SAMN05216203_0347"/>
<comment type="subcellular location">
    <subcellularLocation>
        <location evidence="1 8">Cell outer membrane</location>
        <topology evidence="1 8">Multi-pass membrane protein</topology>
    </subcellularLocation>
</comment>
<dbReference type="PANTHER" id="PTHR30069">
    <property type="entry name" value="TONB-DEPENDENT OUTER MEMBRANE RECEPTOR"/>
    <property type="match status" value="1"/>
</dbReference>
<dbReference type="RefSeq" id="WP_167812657.1">
    <property type="nucleotide sequence ID" value="NZ_FOYW01000001.1"/>
</dbReference>
<evidence type="ECO:0000256" key="9">
    <source>
        <dbReference type="RuleBase" id="RU003357"/>
    </source>
</evidence>
<dbReference type="AlphaFoldDB" id="A0A1I6GQ13"/>
<feature type="domain" description="TonB-dependent receptor plug" evidence="11">
    <location>
        <begin position="95"/>
        <end position="200"/>
    </location>
</feature>
<evidence type="ECO:0000313" key="13">
    <source>
        <dbReference type="Proteomes" id="UP000198644"/>
    </source>
</evidence>
<evidence type="ECO:0000256" key="3">
    <source>
        <dbReference type="ARBA" id="ARBA00022452"/>
    </source>
</evidence>
<dbReference type="SUPFAM" id="SSF56935">
    <property type="entry name" value="Porins"/>
    <property type="match status" value="1"/>
</dbReference>